<accession>A0A177N0A6</accession>
<comment type="subunit">
    <text evidence="8">Homodimer.</text>
</comment>
<dbReference type="SUPFAM" id="SSF52540">
    <property type="entry name" value="P-loop containing nucleoside triphosphate hydrolases"/>
    <property type="match status" value="1"/>
</dbReference>
<dbReference type="RefSeq" id="WP_066987080.1">
    <property type="nucleotide sequence ID" value="NZ_LUUI01000152.1"/>
</dbReference>
<dbReference type="Gene3D" id="3.40.50.300">
    <property type="entry name" value="P-loop containing nucleotide triphosphate hydrolases"/>
    <property type="match status" value="1"/>
</dbReference>
<dbReference type="GO" id="GO:0042803">
    <property type="term" value="F:protein homodimerization activity"/>
    <property type="evidence" value="ECO:0007669"/>
    <property type="project" value="UniProtKB-ARBA"/>
</dbReference>
<comment type="cofactor">
    <cofactor evidence="8">
        <name>Mg(2+)</name>
        <dbReference type="ChEBI" id="CHEBI:18420"/>
    </cofactor>
</comment>
<evidence type="ECO:0000256" key="1">
    <source>
        <dbReference type="ARBA" id="ARBA00022490"/>
    </source>
</evidence>
<dbReference type="AlphaFoldDB" id="A0A177N0A6"/>
<name>A0A177N0A6_9GAMM</name>
<evidence type="ECO:0000256" key="5">
    <source>
        <dbReference type="ARBA" id="ARBA00022756"/>
    </source>
</evidence>
<feature type="binding site" evidence="8">
    <location>
        <position position="114"/>
    </location>
    <ligand>
        <name>Mg(2+)</name>
        <dbReference type="ChEBI" id="CHEBI:18420"/>
    </ligand>
</feature>
<reference evidence="9 10" key="1">
    <citation type="submission" date="2016-03" db="EMBL/GenBank/DDBJ databases">
        <authorList>
            <person name="Ploux O."/>
        </authorList>
    </citation>
    <scope>NUCLEOTIDE SEQUENCE [LARGE SCALE GENOMIC DNA]</scope>
    <source>
        <strain evidence="9 10">R-45370</strain>
    </source>
</reference>
<protein>
    <recommendedName>
        <fullName evidence="8">ATP-dependent dethiobiotin synthetase BioD</fullName>
        <ecNumber evidence="8">6.3.3.3</ecNumber>
    </recommendedName>
    <alternativeName>
        <fullName evidence="8">DTB synthetase</fullName>
        <shortName evidence="8">DTBS</shortName>
    </alternativeName>
    <alternativeName>
        <fullName evidence="8">Dethiobiotin synthase</fullName>
    </alternativeName>
</protein>
<dbReference type="InterPro" id="IPR027417">
    <property type="entry name" value="P-loop_NTPase"/>
</dbReference>
<dbReference type="GO" id="GO:0000287">
    <property type="term" value="F:magnesium ion binding"/>
    <property type="evidence" value="ECO:0007669"/>
    <property type="project" value="UniProtKB-UniRule"/>
</dbReference>
<keyword evidence="7 8" id="KW-0460">Magnesium</keyword>
<dbReference type="FunFam" id="3.40.50.300:FF:000292">
    <property type="entry name" value="ATP-dependent dethiobiotin synthetase BioD"/>
    <property type="match status" value="1"/>
</dbReference>
<keyword evidence="3 8" id="KW-0479">Metal-binding</keyword>
<feature type="binding site" evidence="8">
    <location>
        <position position="17"/>
    </location>
    <ligand>
        <name>Mg(2+)</name>
        <dbReference type="ChEBI" id="CHEBI:18420"/>
    </ligand>
</feature>
<dbReference type="CDD" id="cd03109">
    <property type="entry name" value="DTBS"/>
    <property type="match status" value="1"/>
</dbReference>
<keyword evidence="10" id="KW-1185">Reference proteome</keyword>
<comment type="caution">
    <text evidence="9">The sequence shown here is derived from an EMBL/GenBank/DDBJ whole genome shotgun (WGS) entry which is preliminary data.</text>
</comment>
<keyword evidence="6 8" id="KW-0067">ATP-binding</keyword>
<proteinExistence type="inferred from homology"/>
<evidence type="ECO:0000256" key="8">
    <source>
        <dbReference type="HAMAP-Rule" id="MF_00336"/>
    </source>
</evidence>
<dbReference type="GO" id="GO:0005524">
    <property type="term" value="F:ATP binding"/>
    <property type="evidence" value="ECO:0007669"/>
    <property type="project" value="UniProtKB-UniRule"/>
</dbReference>
<feature type="binding site" evidence="8">
    <location>
        <position position="55"/>
    </location>
    <ligand>
        <name>Mg(2+)</name>
        <dbReference type="ChEBI" id="CHEBI:18420"/>
    </ligand>
</feature>
<dbReference type="EC" id="6.3.3.3" evidence="8"/>
<evidence type="ECO:0000256" key="6">
    <source>
        <dbReference type="ARBA" id="ARBA00022840"/>
    </source>
</evidence>
<keyword evidence="2 8" id="KW-0436">Ligase</keyword>
<sequence length="219" mass="23789">MASGFFITGTDTNVGKTWATITLMHALQQQGQKVVGMKPVAAGCEWHQGGWKNQDAMWLQQYASIALDYKQINPYAFEQAVSPHIACGETAVSLAVIRKQFQKLQTLSDCTLVEGAGGWLSPLGQALDNAELATALQLPVILVVGMRLGCINHARLSYQAISQAKLDCAGWLAVQLEADMPAFAANLSYIQDTIQAPLLGVLPYLENPDFDFLAEHVKI</sequence>
<dbReference type="GO" id="GO:0004141">
    <property type="term" value="F:dethiobiotin synthase activity"/>
    <property type="evidence" value="ECO:0007669"/>
    <property type="project" value="UniProtKB-UniRule"/>
</dbReference>
<feature type="binding site" evidence="8">
    <location>
        <begin position="174"/>
        <end position="175"/>
    </location>
    <ligand>
        <name>ATP</name>
        <dbReference type="ChEBI" id="CHEBI:30616"/>
    </ligand>
</feature>
<comment type="similarity">
    <text evidence="8">Belongs to the dethiobiotin synthetase family.</text>
</comment>
<dbReference type="STRING" id="980561.A1359_16370"/>
<keyword evidence="1 8" id="KW-0963">Cytoplasm</keyword>
<comment type="caution">
    <text evidence="8">Lacks conserved residue(s) required for the propagation of feature annotation.</text>
</comment>
<keyword evidence="4 8" id="KW-0547">Nucleotide-binding</keyword>
<comment type="subcellular location">
    <subcellularLocation>
        <location evidence="8">Cytoplasm</location>
    </subcellularLocation>
</comment>
<feature type="active site" evidence="8">
    <location>
        <position position="38"/>
    </location>
</feature>
<evidence type="ECO:0000313" key="9">
    <source>
        <dbReference type="EMBL" id="OAI10579.1"/>
    </source>
</evidence>
<dbReference type="InterPro" id="IPR004472">
    <property type="entry name" value="DTB_synth_BioD"/>
</dbReference>
<dbReference type="Pfam" id="PF13500">
    <property type="entry name" value="AAA_26"/>
    <property type="match status" value="1"/>
</dbReference>
<evidence type="ECO:0000256" key="7">
    <source>
        <dbReference type="ARBA" id="ARBA00022842"/>
    </source>
</evidence>
<dbReference type="HAMAP" id="MF_00336">
    <property type="entry name" value="BioD"/>
    <property type="match status" value="1"/>
</dbReference>
<dbReference type="NCBIfam" id="TIGR00347">
    <property type="entry name" value="bioD"/>
    <property type="match status" value="1"/>
</dbReference>
<dbReference type="PIRSF" id="PIRSF006755">
    <property type="entry name" value="DTB_synth"/>
    <property type="match status" value="1"/>
</dbReference>
<feature type="binding site" evidence="8">
    <location>
        <begin position="114"/>
        <end position="117"/>
    </location>
    <ligand>
        <name>ATP</name>
        <dbReference type="ChEBI" id="CHEBI:30616"/>
    </ligand>
</feature>
<evidence type="ECO:0000313" key="10">
    <source>
        <dbReference type="Proteomes" id="UP000078476"/>
    </source>
</evidence>
<dbReference type="GO" id="GO:0005829">
    <property type="term" value="C:cytosol"/>
    <property type="evidence" value="ECO:0007669"/>
    <property type="project" value="TreeGrafter"/>
</dbReference>
<evidence type="ECO:0000256" key="2">
    <source>
        <dbReference type="ARBA" id="ARBA00022598"/>
    </source>
</evidence>
<comment type="function">
    <text evidence="8">Catalyzes a mechanistically unusual reaction, the ATP-dependent insertion of CO2 between the N7 and N8 nitrogen atoms of 7,8-diaminopelargonic acid (DAPA, also called 7,8-diammoniononanoate) to form a ureido ring.</text>
</comment>
<dbReference type="UniPathway" id="UPA00078">
    <property type="reaction ID" value="UER00161"/>
</dbReference>
<dbReference type="GO" id="GO:0009102">
    <property type="term" value="P:biotin biosynthetic process"/>
    <property type="evidence" value="ECO:0007669"/>
    <property type="project" value="UniProtKB-UniRule"/>
</dbReference>
<feature type="binding site" evidence="8">
    <location>
        <position position="55"/>
    </location>
    <ligand>
        <name>ATP</name>
        <dbReference type="ChEBI" id="CHEBI:30616"/>
    </ligand>
</feature>
<keyword evidence="5 8" id="KW-0093">Biotin biosynthesis</keyword>
<dbReference type="EMBL" id="LUUI01000152">
    <property type="protein sequence ID" value="OAI10579.1"/>
    <property type="molecule type" value="Genomic_DNA"/>
</dbReference>
<dbReference type="OrthoDB" id="9802097at2"/>
<evidence type="ECO:0000256" key="3">
    <source>
        <dbReference type="ARBA" id="ARBA00022723"/>
    </source>
</evidence>
<comment type="catalytic activity">
    <reaction evidence="8">
        <text>(7R,8S)-7,8-diammoniononanoate + CO2 + ATP = (4R,5S)-dethiobiotin + ADP + phosphate + 3 H(+)</text>
        <dbReference type="Rhea" id="RHEA:15805"/>
        <dbReference type="ChEBI" id="CHEBI:15378"/>
        <dbReference type="ChEBI" id="CHEBI:16526"/>
        <dbReference type="ChEBI" id="CHEBI:30616"/>
        <dbReference type="ChEBI" id="CHEBI:43474"/>
        <dbReference type="ChEBI" id="CHEBI:149469"/>
        <dbReference type="ChEBI" id="CHEBI:149473"/>
        <dbReference type="ChEBI" id="CHEBI:456216"/>
        <dbReference type="EC" id="6.3.3.3"/>
    </reaction>
</comment>
<dbReference type="Proteomes" id="UP000078476">
    <property type="component" value="Unassembled WGS sequence"/>
</dbReference>
<gene>
    <name evidence="8" type="primary">bioD</name>
    <name evidence="9" type="ORF">A1359_16370</name>
</gene>
<dbReference type="PANTHER" id="PTHR43210:SF5">
    <property type="entry name" value="DETHIOBIOTIN SYNTHETASE"/>
    <property type="match status" value="1"/>
</dbReference>
<organism evidence="9 10">
    <name type="scientific">Methylomonas lenta</name>
    <dbReference type="NCBI Taxonomy" id="980561"/>
    <lineage>
        <taxon>Bacteria</taxon>
        <taxon>Pseudomonadati</taxon>
        <taxon>Pseudomonadota</taxon>
        <taxon>Gammaproteobacteria</taxon>
        <taxon>Methylococcales</taxon>
        <taxon>Methylococcaceae</taxon>
        <taxon>Methylomonas</taxon>
    </lineage>
</organism>
<dbReference type="PANTHER" id="PTHR43210">
    <property type="entry name" value="DETHIOBIOTIN SYNTHETASE"/>
    <property type="match status" value="1"/>
</dbReference>
<evidence type="ECO:0000256" key="4">
    <source>
        <dbReference type="ARBA" id="ARBA00022741"/>
    </source>
</evidence>
<feature type="binding site" evidence="8">
    <location>
        <begin position="203"/>
        <end position="205"/>
    </location>
    <ligand>
        <name>ATP</name>
        <dbReference type="ChEBI" id="CHEBI:30616"/>
    </ligand>
</feature>
<comment type="pathway">
    <text evidence="8">Cofactor biosynthesis; biotin biosynthesis; biotin from 7,8-diaminononanoate: step 1/2.</text>
</comment>